<keyword evidence="2" id="KW-1185">Reference proteome</keyword>
<sequence length="190" mass="21859">MFDCVTPAKLLYIKDFNLHKIMMLFLLRISASHHQVPRSDYQRKITLEFDKKGNKLFSYEDRIRTDSRNVVYVLDCLNDDDNGRVVAVNRNGRLRFTYNGMKIVGTFKPQGIAIMPGDNIVVADPCNDTLHVMNSKGDLLELQFIFKDLGIIRPYSLCFDTVGYLLIGCVHGENKNHGKIHFVKMAERLM</sequence>
<organism evidence="1 2">
    <name type="scientific">Mytilus coruscus</name>
    <name type="common">Sea mussel</name>
    <dbReference type="NCBI Taxonomy" id="42192"/>
    <lineage>
        <taxon>Eukaryota</taxon>
        <taxon>Metazoa</taxon>
        <taxon>Spiralia</taxon>
        <taxon>Lophotrochozoa</taxon>
        <taxon>Mollusca</taxon>
        <taxon>Bivalvia</taxon>
        <taxon>Autobranchia</taxon>
        <taxon>Pteriomorphia</taxon>
        <taxon>Mytilida</taxon>
        <taxon>Mytiloidea</taxon>
        <taxon>Mytilidae</taxon>
        <taxon>Mytilinae</taxon>
        <taxon>Mytilus</taxon>
    </lineage>
</organism>
<accession>A0A6J8ERV6</accession>
<dbReference type="EMBL" id="CACVKT020009761">
    <property type="protein sequence ID" value="CAC5423349.1"/>
    <property type="molecule type" value="Genomic_DNA"/>
</dbReference>
<dbReference type="SUPFAM" id="SSF101898">
    <property type="entry name" value="NHL repeat"/>
    <property type="match status" value="1"/>
</dbReference>
<evidence type="ECO:0008006" key="3">
    <source>
        <dbReference type="Google" id="ProtNLM"/>
    </source>
</evidence>
<gene>
    <name evidence="1" type="ORF">MCOR_55324</name>
</gene>
<evidence type="ECO:0000313" key="2">
    <source>
        <dbReference type="Proteomes" id="UP000507470"/>
    </source>
</evidence>
<dbReference type="AlphaFoldDB" id="A0A6J8ERV6"/>
<proteinExistence type="predicted"/>
<evidence type="ECO:0000313" key="1">
    <source>
        <dbReference type="EMBL" id="CAC5423349.1"/>
    </source>
</evidence>
<name>A0A6J8ERV6_MYTCO</name>
<reference evidence="1 2" key="1">
    <citation type="submission" date="2020-06" db="EMBL/GenBank/DDBJ databases">
        <authorList>
            <person name="Li R."/>
            <person name="Bekaert M."/>
        </authorList>
    </citation>
    <scope>NUCLEOTIDE SEQUENCE [LARGE SCALE GENOMIC DNA]</scope>
    <source>
        <strain evidence="2">wild</strain>
    </source>
</reference>
<dbReference type="Gene3D" id="2.120.10.30">
    <property type="entry name" value="TolB, C-terminal domain"/>
    <property type="match status" value="1"/>
</dbReference>
<dbReference type="OrthoDB" id="6150715at2759"/>
<protein>
    <recommendedName>
        <fullName evidence="3">TRIM71</fullName>
    </recommendedName>
</protein>
<dbReference type="InterPro" id="IPR011042">
    <property type="entry name" value="6-blade_b-propeller_TolB-like"/>
</dbReference>
<dbReference type="Proteomes" id="UP000507470">
    <property type="component" value="Unassembled WGS sequence"/>
</dbReference>